<feature type="domain" description="Fe/B12 periplasmic-binding" evidence="4">
    <location>
        <begin position="54"/>
        <end position="301"/>
    </location>
</feature>
<dbReference type="NCBIfam" id="NF038402">
    <property type="entry name" value="TroA_like"/>
    <property type="match status" value="1"/>
</dbReference>
<comment type="similarity">
    <text evidence="1">Belongs to the bacterial solute-binding protein 8 family.</text>
</comment>
<dbReference type="InterPro" id="IPR054828">
    <property type="entry name" value="Vit_B12_bind_prot"/>
</dbReference>
<protein>
    <submittedName>
        <fullName evidence="5">ABC transporter substrate-binding protein</fullName>
    </submittedName>
</protein>
<gene>
    <name evidence="5" type="ORF">CPJCM30710_08410</name>
</gene>
<dbReference type="InterPro" id="IPR002491">
    <property type="entry name" value="ABC_transptr_periplasmic_BD"/>
</dbReference>
<evidence type="ECO:0000256" key="3">
    <source>
        <dbReference type="SAM" id="SignalP"/>
    </source>
</evidence>
<keyword evidence="2 3" id="KW-0732">Signal</keyword>
<dbReference type="GO" id="GO:0071281">
    <property type="term" value="P:cellular response to iron ion"/>
    <property type="evidence" value="ECO:0007669"/>
    <property type="project" value="TreeGrafter"/>
</dbReference>
<accession>A0A919RX94</accession>
<dbReference type="CDD" id="cd01143">
    <property type="entry name" value="YvrC"/>
    <property type="match status" value="1"/>
</dbReference>
<evidence type="ECO:0000313" key="6">
    <source>
        <dbReference type="Proteomes" id="UP000679179"/>
    </source>
</evidence>
<comment type="caution">
    <text evidence="5">The sequence shown here is derived from an EMBL/GenBank/DDBJ whole genome shotgun (WGS) entry which is preliminary data.</text>
</comment>
<dbReference type="InterPro" id="IPR050902">
    <property type="entry name" value="ABC_Transporter_SBP"/>
</dbReference>
<proteinExistence type="inferred from homology"/>
<feature type="signal peptide" evidence="3">
    <location>
        <begin position="1"/>
        <end position="21"/>
    </location>
</feature>
<dbReference type="Pfam" id="PF01497">
    <property type="entry name" value="Peripla_BP_2"/>
    <property type="match status" value="1"/>
</dbReference>
<reference evidence="5" key="1">
    <citation type="submission" date="2021-03" db="EMBL/GenBank/DDBJ databases">
        <title>Taxonomic study of Clostridium polyendosporum from meadow-gley soil under rice.</title>
        <authorList>
            <person name="Kobayashi H."/>
            <person name="Tanizawa Y."/>
            <person name="Yagura M."/>
        </authorList>
    </citation>
    <scope>NUCLEOTIDE SEQUENCE</scope>
    <source>
        <strain evidence="5">JCM 30710</strain>
    </source>
</reference>
<feature type="chain" id="PRO_5037113122" evidence="3">
    <location>
        <begin position="22"/>
        <end position="303"/>
    </location>
</feature>
<sequence length="303" mass="33456">MKGIKKLTGLLLVLIFTLSFAACNNKEEKKEESKGIKITDSYNREISLDKTPERVVTLSPGATETIFALGKQNVLVARSDYDDYPSEVSKIPSVGSLNQPNVEKIAELKPDLVIGGAHFPKEAIEKFNELGIKVAVLYGSEDFEGSYKNIMDIAQVLGVKEKGREIVDGMKKKVSEVEAKVKGLSKPKLYYVVGFGKQDFTAGGNTFINQLIEKAGGENIAKDVQGWKYSFEKIVENNPEIIVLSDKFDTKKNFISADGYKDLSVVKNGKVFEIDNNMLNLQGPRQSDGLEALAKILHPEAFK</sequence>
<evidence type="ECO:0000256" key="1">
    <source>
        <dbReference type="ARBA" id="ARBA00008814"/>
    </source>
</evidence>
<dbReference type="AlphaFoldDB" id="A0A919RX94"/>
<evidence type="ECO:0000313" key="5">
    <source>
        <dbReference type="EMBL" id="GIM28175.1"/>
    </source>
</evidence>
<dbReference type="PROSITE" id="PS50983">
    <property type="entry name" value="FE_B12_PBP"/>
    <property type="match status" value="1"/>
</dbReference>
<dbReference type="PANTHER" id="PTHR30535:SF34">
    <property type="entry name" value="MOLYBDATE-BINDING PROTEIN MOLA"/>
    <property type="match status" value="1"/>
</dbReference>
<dbReference type="PANTHER" id="PTHR30535">
    <property type="entry name" value="VITAMIN B12-BINDING PROTEIN"/>
    <property type="match status" value="1"/>
</dbReference>
<dbReference type="Gene3D" id="3.40.50.1980">
    <property type="entry name" value="Nitrogenase molybdenum iron protein domain"/>
    <property type="match status" value="2"/>
</dbReference>
<organism evidence="5 6">
    <name type="scientific">Clostridium polyendosporum</name>
    <dbReference type="NCBI Taxonomy" id="69208"/>
    <lineage>
        <taxon>Bacteria</taxon>
        <taxon>Bacillati</taxon>
        <taxon>Bacillota</taxon>
        <taxon>Clostridia</taxon>
        <taxon>Eubacteriales</taxon>
        <taxon>Clostridiaceae</taxon>
        <taxon>Clostridium</taxon>
    </lineage>
</organism>
<dbReference type="Proteomes" id="UP000679179">
    <property type="component" value="Unassembled WGS sequence"/>
</dbReference>
<evidence type="ECO:0000259" key="4">
    <source>
        <dbReference type="PROSITE" id="PS50983"/>
    </source>
</evidence>
<dbReference type="RefSeq" id="WP_212902921.1">
    <property type="nucleotide sequence ID" value="NZ_BOPZ01000005.1"/>
</dbReference>
<dbReference type="SUPFAM" id="SSF53807">
    <property type="entry name" value="Helical backbone' metal receptor"/>
    <property type="match status" value="1"/>
</dbReference>
<name>A0A919RX94_9CLOT</name>
<evidence type="ECO:0000256" key="2">
    <source>
        <dbReference type="ARBA" id="ARBA00022729"/>
    </source>
</evidence>
<dbReference type="PROSITE" id="PS51257">
    <property type="entry name" value="PROKAR_LIPOPROTEIN"/>
    <property type="match status" value="1"/>
</dbReference>
<dbReference type="EMBL" id="BOPZ01000005">
    <property type="protein sequence ID" value="GIM28175.1"/>
    <property type="molecule type" value="Genomic_DNA"/>
</dbReference>
<keyword evidence="6" id="KW-1185">Reference proteome</keyword>